<dbReference type="GO" id="GO:0005634">
    <property type="term" value="C:nucleus"/>
    <property type="evidence" value="ECO:0007669"/>
    <property type="project" value="TreeGrafter"/>
</dbReference>
<dbReference type="InterPro" id="IPR028002">
    <property type="entry name" value="Myb_DNA-bind_5"/>
</dbReference>
<dbReference type="AlphaFoldDB" id="A0AA47NZ65"/>
<name>A0AA47NZ65_MERPO</name>
<evidence type="ECO:0000313" key="4">
    <source>
        <dbReference type="Proteomes" id="UP001174136"/>
    </source>
</evidence>
<evidence type="ECO:0000256" key="1">
    <source>
        <dbReference type="SAM" id="MobiDB-lite"/>
    </source>
</evidence>
<proteinExistence type="predicted"/>
<comment type="caution">
    <text evidence="3">The sequence shown here is derived from an EMBL/GenBank/DDBJ whole genome shotgun (WGS) entry which is preliminary data.</text>
</comment>
<organism evidence="3 4">
    <name type="scientific">Merluccius polli</name>
    <name type="common">Benguela hake</name>
    <name type="synonym">Merluccius cadenati</name>
    <dbReference type="NCBI Taxonomy" id="89951"/>
    <lineage>
        <taxon>Eukaryota</taxon>
        <taxon>Metazoa</taxon>
        <taxon>Chordata</taxon>
        <taxon>Craniata</taxon>
        <taxon>Vertebrata</taxon>
        <taxon>Euteleostomi</taxon>
        <taxon>Actinopterygii</taxon>
        <taxon>Neopterygii</taxon>
        <taxon>Teleostei</taxon>
        <taxon>Neoteleostei</taxon>
        <taxon>Acanthomorphata</taxon>
        <taxon>Zeiogadaria</taxon>
        <taxon>Gadariae</taxon>
        <taxon>Gadiformes</taxon>
        <taxon>Gadoidei</taxon>
        <taxon>Merlucciidae</taxon>
        <taxon>Merluccius</taxon>
    </lineage>
</organism>
<dbReference type="PANTHER" id="PTHR23098:SF23">
    <property type="entry name" value="MYB-RELATED TRANSCRIPTION FACTOR, PARTNER OF PROFILIN-LIKE ISOFORM X2-RELATED"/>
    <property type="match status" value="1"/>
</dbReference>
<evidence type="ECO:0000259" key="2">
    <source>
        <dbReference type="Pfam" id="PF13873"/>
    </source>
</evidence>
<feature type="region of interest" description="Disordered" evidence="1">
    <location>
        <begin position="183"/>
        <end position="216"/>
    </location>
</feature>
<dbReference type="EMBL" id="JAOPHQ010003140">
    <property type="protein sequence ID" value="KAK0144351.1"/>
    <property type="molecule type" value="Genomic_DNA"/>
</dbReference>
<sequence length="418" mass="46762">MTTETKRSTYFNALELEVLMLAYGEYEHIFCRRCNTAAAKERQTQGRTLLPESTREKRTWKQLKMKHKNIIQNANRKKAEARKMGGGPLPPPLTESEELALSQNRGRPGAEGIPGGSSSEPVAPQDTSAYIRCKRRRRRRRRRMMMMRKHCLLPQGEIRRGLLKTWLGITRRRVHQLPQHSLTHKGIVPGAPPENNTKNRKRNGVPGSEDLKIQPRNSITGTPVEALEPGFEYPYGHLNLGSSPAVGHIKTLLGPQLRVRKKCNTAAAAKGRETAWENIASRVNACNPAGEKRTWQQLKMKYKNIVQTDFYSANRKKADARKTGGGPAPPPLTQAEELALKPQYWKANSDGAICLVEEPPHATTDLVTDEDDEETVSAAFTEGDPERPIEVTSSYVTDSSLPIHFTFTGGSLNFHCTD</sequence>
<dbReference type="Proteomes" id="UP001174136">
    <property type="component" value="Unassembled WGS sequence"/>
</dbReference>
<accession>A0AA47NZ65</accession>
<dbReference type="PANTHER" id="PTHR23098">
    <property type="entry name" value="AGAP001331-PA-RELATED"/>
    <property type="match status" value="1"/>
</dbReference>
<feature type="compositionally biased region" description="Polar residues" evidence="1">
    <location>
        <begin position="116"/>
        <end position="128"/>
    </location>
</feature>
<evidence type="ECO:0000313" key="3">
    <source>
        <dbReference type="EMBL" id="KAK0144351.1"/>
    </source>
</evidence>
<reference evidence="3" key="1">
    <citation type="journal article" date="2023" name="Front. Mar. Sci.">
        <title>A new Merluccius polli reference genome to investigate the effects of global change in West African waters.</title>
        <authorList>
            <person name="Mateo J.L."/>
            <person name="Blanco-Fernandez C."/>
            <person name="Garcia-Vazquez E."/>
            <person name="Machado-Schiaffino G."/>
        </authorList>
    </citation>
    <scope>NUCLEOTIDE SEQUENCE</scope>
    <source>
        <strain evidence="3">C29</strain>
        <tissue evidence="3">Fin</tissue>
    </source>
</reference>
<keyword evidence="4" id="KW-1185">Reference proteome</keyword>
<feature type="region of interest" description="Disordered" evidence="1">
    <location>
        <begin position="75"/>
        <end position="139"/>
    </location>
</feature>
<gene>
    <name evidence="3" type="ORF">N1851_017277</name>
</gene>
<feature type="domain" description="Myb/SANT-like DNA-binding" evidence="2">
    <location>
        <begin position="259"/>
        <end position="305"/>
    </location>
</feature>
<dbReference type="Pfam" id="PF13873">
    <property type="entry name" value="Myb_DNA-bind_5"/>
    <property type="match status" value="1"/>
</dbReference>
<protein>
    <recommendedName>
        <fullName evidence="2">Myb/SANT-like DNA-binding domain-containing protein</fullName>
    </recommendedName>
</protein>